<dbReference type="InterPro" id="IPR051916">
    <property type="entry name" value="GPI-anchor_lipid_remodeler"/>
</dbReference>
<dbReference type="RefSeq" id="WP_245688335.1">
    <property type="nucleotide sequence ID" value="NZ_FMWD01000008.1"/>
</dbReference>
<keyword evidence="3" id="KW-1185">Reference proteome</keyword>
<organism evidence="2 3">
    <name type="scientific">Thiohalomonas denitrificans</name>
    <dbReference type="NCBI Taxonomy" id="415747"/>
    <lineage>
        <taxon>Bacteria</taxon>
        <taxon>Pseudomonadati</taxon>
        <taxon>Pseudomonadota</taxon>
        <taxon>Gammaproteobacteria</taxon>
        <taxon>Thiohalomonadales</taxon>
        <taxon>Thiohalomonadaceae</taxon>
        <taxon>Thiohalomonas</taxon>
    </lineage>
</organism>
<dbReference type="EMBL" id="FMWD01000008">
    <property type="protein sequence ID" value="SCZ64594.1"/>
    <property type="molecule type" value="Genomic_DNA"/>
</dbReference>
<dbReference type="GO" id="GO:0006506">
    <property type="term" value="P:GPI anchor biosynthetic process"/>
    <property type="evidence" value="ECO:0007669"/>
    <property type="project" value="TreeGrafter"/>
</dbReference>
<accession>A0A1G5QRT9</accession>
<dbReference type="GO" id="GO:0004519">
    <property type="term" value="F:endonuclease activity"/>
    <property type="evidence" value="ECO:0007669"/>
    <property type="project" value="UniProtKB-KW"/>
</dbReference>
<name>A0A1G5QRT9_9GAMM</name>
<evidence type="ECO:0000313" key="2">
    <source>
        <dbReference type="EMBL" id="SCZ64594.1"/>
    </source>
</evidence>
<evidence type="ECO:0000313" key="3">
    <source>
        <dbReference type="Proteomes" id="UP000199648"/>
    </source>
</evidence>
<proteinExistence type="predicted"/>
<reference evidence="2 3" key="1">
    <citation type="submission" date="2016-10" db="EMBL/GenBank/DDBJ databases">
        <authorList>
            <person name="de Groot N.N."/>
        </authorList>
    </citation>
    <scope>NUCLEOTIDE SEQUENCE [LARGE SCALE GENOMIC DNA]</scope>
    <source>
        <strain evidence="2 3">HLD2</strain>
    </source>
</reference>
<keyword evidence="2" id="KW-0269">Exonuclease</keyword>
<sequence>MESLELSPPTEVKSTRKLRLLSYNIQVGIASIRPHHYVTRSWRHLLPAATRFDTLDRIARFLRDYDIVALQELDAGSHRTGFIDLTKYLADRAGFPFWYHQLNRDLGPLAQHGNGLLTRYRPTEVVQHKLPGVIPGRGGLVARFGNADNPLMVMLIHLALGRRARDRQLEYICDLVNRHEHVIVMGDMNTAPNSPEMKQLFCTTNLREPEEALHTFPSWRPNRSIDHILVTPGIEVNRCHVLTHAFSDHLPIAMEVNLPEAIALPV</sequence>
<protein>
    <submittedName>
        <fullName evidence="2">Metal-dependent hydrolase, endonuclease/exonuclease/phosphatase family</fullName>
    </submittedName>
</protein>
<dbReference type="InterPro" id="IPR036691">
    <property type="entry name" value="Endo/exonu/phosph_ase_sf"/>
</dbReference>
<dbReference type="GO" id="GO:0004527">
    <property type="term" value="F:exonuclease activity"/>
    <property type="evidence" value="ECO:0007669"/>
    <property type="project" value="UniProtKB-KW"/>
</dbReference>
<dbReference type="GO" id="GO:0016020">
    <property type="term" value="C:membrane"/>
    <property type="evidence" value="ECO:0007669"/>
    <property type="project" value="GOC"/>
</dbReference>
<dbReference type="PANTHER" id="PTHR14859:SF15">
    <property type="entry name" value="ENDONUCLEASE_EXONUCLEASE_PHOSPHATASE DOMAIN-CONTAINING PROTEIN"/>
    <property type="match status" value="1"/>
</dbReference>
<dbReference type="Gene3D" id="3.60.10.10">
    <property type="entry name" value="Endonuclease/exonuclease/phosphatase"/>
    <property type="match status" value="1"/>
</dbReference>
<dbReference type="Pfam" id="PF03372">
    <property type="entry name" value="Exo_endo_phos"/>
    <property type="match status" value="1"/>
</dbReference>
<gene>
    <name evidence="2" type="ORF">SAMN03097708_02665</name>
</gene>
<dbReference type="STRING" id="415747.SAMN03097708_02665"/>
<dbReference type="InterPro" id="IPR005135">
    <property type="entry name" value="Endo/exonuclease/phosphatase"/>
</dbReference>
<evidence type="ECO:0000259" key="1">
    <source>
        <dbReference type="Pfam" id="PF03372"/>
    </source>
</evidence>
<feature type="domain" description="Endonuclease/exonuclease/phosphatase" evidence="1">
    <location>
        <begin position="21"/>
        <end position="249"/>
    </location>
</feature>
<keyword evidence="2" id="KW-0378">Hydrolase</keyword>
<dbReference type="PANTHER" id="PTHR14859">
    <property type="entry name" value="CALCOFLUOR WHITE HYPERSENSITIVE PROTEIN PRECURSOR"/>
    <property type="match status" value="1"/>
</dbReference>
<dbReference type="AlphaFoldDB" id="A0A1G5QRT9"/>
<keyword evidence="2" id="KW-0540">Nuclease</keyword>
<dbReference type="Proteomes" id="UP000199648">
    <property type="component" value="Unassembled WGS sequence"/>
</dbReference>
<keyword evidence="2" id="KW-0255">Endonuclease</keyword>
<dbReference type="SUPFAM" id="SSF56219">
    <property type="entry name" value="DNase I-like"/>
    <property type="match status" value="1"/>
</dbReference>